<proteinExistence type="predicted"/>
<dbReference type="EC" id="2.7.1.2" evidence="1"/>
<dbReference type="AlphaFoldDB" id="U3THG8"/>
<dbReference type="InterPro" id="IPR000600">
    <property type="entry name" value="ROK"/>
</dbReference>
<dbReference type="eggNOG" id="arCOG04280">
    <property type="taxonomic scope" value="Archaea"/>
</dbReference>
<evidence type="ECO:0000313" key="2">
    <source>
        <dbReference type="Proteomes" id="UP000016887"/>
    </source>
</evidence>
<dbReference type="PATRIC" id="fig|1198449.6.peg.1323"/>
<name>U3THG8_9CREN</name>
<keyword evidence="1" id="KW-0418">Kinase</keyword>
<dbReference type="Proteomes" id="UP000016887">
    <property type="component" value="Chromosome"/>
</dbReference>
<dbReference type="STRING" id="1198449.ACAM_1310"/>
<accession>U3THG8</accession>
<dbReference type="EMBL" id="AP012489">
    <property type="protein sequence ID" value="BAN90779.1"/>
    <property type="molecule type" value="Genomic_DNA"/>
</dbReference>
<dbReference type="SUPFAM" id="SSF53067">
    <property type="entry name" value="Actin-like ATPase domain"/>
    <property type="match status" value="1"/>
</dbReference>
<sequence>MDIVAVDIGATWVRMALVRDGVIEGLKRERNPGTEEGLARVLSSLARELAVGRGEVGSVGVASIGPLDLQKGYIVGSPNIKSHIIRLSTLLKRLFPRSRVAIANDAVAAAWGEYLLGVRAGTPDLGYITMSTGVGGGFVVGGRLLLGSRGNAHEVGHMVVDMWWEGGRCGCGGVGHWEAIAGGRWIPRTSQVLARGWRGAETRLYRAALEGRVGSAKEVFDAAAGGDDFALHVVDYVARASAAGIASAKAAYDVDVVIIGGSVYLNNRRLLKPLIEKHLEAYSPFSSKIDVVDASFGENEGIMGAYAIAYRKPEDLPLF</sequence>
<dbReference type="PANTHER" id="PTHR18964">
    <property type="entry name" value="ROK (REPRESSOR, ORF, KINASE) FAMILY"/>
    <property type="match status" value="1"/>
</dbReference>
<gene>
    <name evidence="1" type="ORF">ACAM_1310</name>
</gene>
<keyword evidence="2" id="KW-1185">Reference proteome</keyword>
<evidence type="ECO:0000313" key="1">
    <source>
        <dbReference type="EMBL" id="BAN90779.1"/>
    </source>
</evidence>
<dbReference type="PANTHER" id="PTHR18964:SF149">
    <property type="entry name" value="BIFUNCTIONAL UDP-N-ACETYLGLUCOSAMINE 2-EPIMERASE_N-ACETYLMANNOSAMINE KINASE"/>
    <property type="match status" value="1"/>
</dbReference>
<protein>
    <submittedName>
        <fullName evidence="1">ATP-dependent glucokinase</fullName>
        <ecNumber evidence="1">2.7.1.2</ecNumber>
    </submittedName>
</protein>
<dbReference type="Pfam" id="PF00480">
    <property type="entry name" value="ROK"/>
    <property type="match status" value="1"/>
</dbReference>
<dbReference type="GO" id="GO:0008761">
    <property type="term" value="F:UDP-N-acetylglucosamine 2-epimerase activity"/>
    <property type="evidence" value="ECO:0007669"/>
    <property type="project" value="TreeGrafter"/>
</dbReference>
<organism evidence="1 2">
    <name type="scientific">Aeropyrum camini SY1 = JCM 12091</name>
    <dbReference type="NCBI Taxonomy" id="1198449"/>
    <lineage>
        <taxon>Archaea</taxon>
        <taxon>Thermoproteota</taxon>
        <taxon>Thermoprotei</taxon>
        <taxon>Desulfurococcales</taxon>
        <taxon>Desulfurococcaceae</taxon>
        <taxon>Aeropyrum</taxon>
    </lineage>
</organism>
<reference evidence="1 2" key="1">
    <citation type="journal article" date="2013" name="Appl. Environ. Microbiol.">
        <title>Variation of the Virus-Related Elements within Syntenic Genomes of the Hyperthermophilic Archaeon Aeropyrum.</title>
        <authorList>
            <person name="Daifuku T."/>
            <person name="Yoshida T."/>
            <person name="Kitamura T."/>
            <person name="Kawaichi S."/>
            <person name="Inoue T."/>
            <person name="Nomura K."/>
            <person name="Yoshida Y."/>
            <person name="Kuno S."/>
            <person name="Sako Y."/>
        </authorList>
    </citation>
    <scope>NUCLEOTIDE SEQUENCE [LARGE SCALE GENOMIC DNA]</scope>
    <source>
        <strain evidence="1 2">SY1</strain>
    </source>
</reference>
<dbReference type="GO" id="GO:0004340">
    <property type="term" value="F:glucokinase activity"/>
    <property type="evidence" value="ECO:0007669"/>
    <property type="project" value="UniProtKB-EC"/>
</dbReference>
<keyword evidence="1" id="KW-0808">Transferase</keyword>
<dbReference type="InterPro" id="IPR043129">
    <property type="entry name" value="ATPase_NBD"/>
</dbReference>
<dbReference type="GO" id="GO:0009384">
    <property type="term" value="F:N-acylmannosamine kinase activity"/>
    <property type="evidence" value="ECO:0007669"/>
    <property type="project" value="TreeGrafter"/>
</dbReference>
<dbReference type="KEGG" id="acj:ACAM_1310"/>
<dbReference type="Gene3D" id="3.30.420.40">
    <property type="match status" value="2"/>
</dbReference>